<dbReference type="CDD" id="cd02696">
    <property type="entry name" value="MurNAc-LAA"/>
    <property type="match status" value="1"/>
</dbReference>
<dbReference type="Pfam" id="PF01520">
    <property type="entry name" value="Amidase_3"/>
    <property type="match status" value="1"/>
</dbReference>
<dbReference type="Pfam" id="PF11741">
    <property type="entry name" value="AMIN"/>
    <property type="match status" value="1"/>
</dbReference>
<feature type="signal peptide" evidence="11">
    <location>
        <begin position="1"/>
        <end position="19"/>
    </location>
</feature>
<dbReference type="Gene3D" id="3.10.350.10">
    <property type="entry name" value="LysM domain"/>
    <property type="match status" value="1"/>
</dbReference>
<dbReference type="SMART" id="SM00646">
    <property type="entry name" value="Ami_3"/>
    <property type="match status" value="1"/>
</dbReference>
<evidence type="ECO:0000256" key="5">
    <source>
        <dbReference type="ARBA" id="ARBA00022729"/>
    </source>
</evidence>
<dbReference type="Proteomes" id="UP000032266">
    <property type="component" value="Chromosome"/>
</dbReference>
<dbReference type="PANTHER" id="PTHR30404">
    <property type="entry name" value="N-ACETYLMURAMOYL-L-ALANINE AMIDASE"/>
    <property type="match status" value="1"/>
</dbReference>
<keyword evidence="7 13" id="KW-0378">Hydrolase</keyword>
<proteinExistence type="inferred from homology"/>
<evidence type="ECO:0000256" key="1">
    <source>
        <dbReference type="ARBA" id="ARBA00001561"/>
    </source>
</evidence>
<organism evidence="13 14">
    <name type="scientific">Gynuella sunshinyii YC6258</name>
    <dbReference type="NCBI Taxonomy" id="1445510"/>
    <lineage>
        <taxon>Bacteria</taxon>
        <taxon>Pseudomonadati</taxon>
        <taxon>Pseudomonadota</taxon>
        <taxon>Gammaproteobacteria</taxon>
        <taxon>Oceanospirillales</taxon>
        <taxon>Saccharospirillaceae</taxon>
        <taxon>Gynuella</taxon>
    </lineage>
</organism>
<dbReference type="GO" id="GO:0008745">
    <property type="term" value="F:N-acetylmuramoyl-L-alanine amidase activity"/>
    <property type="evidence" value="ECO:0007669"/>
    <property type="project" value="UniProtKB-EC"/>
</dbReference>
<evidence type="ECO:0000313" key="13">
    <source>
        <dbReference type="EMBL" id="AJQ94382.1"/>
    </source>
</evidence>
<reference evidence="13 14" key="1">
    <citation type="submission" date="2014-01" db="EMBL/GenBank/DDBJ databases">
        <title>Full genme sequencing of cellulolytic bacterium Gynuella sunshinyii YC6258T gen. nov., sp. nov.</title>
        <authorList>
            <person name="Khan H."/>
            <person name="Chung E.J."/>
            <person name="Chung Y.R."/>
        </authorList>
    </citation>
    <scope>NUCLEOTIDE SEQUENCE [LARGE SCALE GENOMIC DNA]</scope>
    <source>
        <strain evidence="13 14">YC6258</strain>
    </source>
</reference>
<dbReference type="Pfam" id="PF01476">
    <property type="entry name" value="LysM"/>
    <property type="match status" value="1"/>
</dbReference>
<evidence type="ECO:0000256" key="11">
    <source>
        <dbReference type="SAM" id="SignalP"/>
    </source>
</evidence>
<dbReference type="PATRIC" id="fig|1445510.3.peg.2300"/>
<dbReference type="EMBL" id="CP007142">
    <property type="protein sequence ID" value="AJQ94382.1"/>
    <property type="molecule type" value="Genomic_DNA"/>
</dbReference>
<dbReference type="PROSITE" id="PS51782">
    <property type="entry name" value="LYSM"/>
    <property type="match status" value="1"/>
</dbReference>
<dbReference type="Gene3D" id="2.60.40.3500">
    <property type="match status" value="1"/>
</dbReference>
<feature type="chain" id="PRO_5002194580" description="N-acetylmuramoyl-L-alanine amidase AmiC" evidence="11">
    <location>
        <begin position="20"/>
        <end position="445"/>
    </location>
</feature>
<evidence type="ECO:0000256" key="3">
    <source>
        <dbReference type="ARBA" id="ARBA00010860"/>
    </source>
</evidence>
<dbReference type="InterPro" id="IPR050695">
    <property type="entry name" value="N-acetylmuramoyl_amidase_3"/>
</dbReference>
<dbReference type="HOGENOM" id="CLU_014322_2_3_6"/>
<evidence type="ECO:0000313" key="14">
    <source>
        <dbReference type="Proteomes" id="UP000032266"/>
    </source>
</evidence>
<evidence type="ECO:0000256" key="9">
    <source>
        <dbReference type="ARBA" id="ARBA00074581"/>
    </source>
</evidence>
<keyword evidence="8" id="KW-0961">Cell wall biogenesis/degradation</keyword>
<keyword evidence="6" id="KW-0574">Periplasm</keyword>
<comment type="similarity">
    <text evidence="3">Belongs to the N-acetylmuramoyl-L-alanine amidase 3 family.</text>
</comment>
<feature type="domain" description="LysM" evidence="12">
    <location>
        <begin position="399"/>
        <end position="442"/>
    </location>
</feature>
<dbReference type="Gene3D" id="3.40.630.40">
    <property type="entry name" value="Zn-dependent exopeptidases"/>
    <property type="match status" value="1"/>
</dbReference>
<evidence type="ECO:0000259" key="12">
    <source>
        <dbReference type="PROSITE" id="PS51782"/>
    </source>
</evidence>
<dbReference type="SUPFAM" id="SSF54106">
    <property type="entry name" value="LysM domain"/>
    <property type="match status" value="1"/>
</dbReference>
<dbReference type="GO" id="GO:0009253">
    <property type="term" value="P:peptidoglycan catabolic process"/>
    <property type="evidence" value="ECO:0007669"/>
    <property type="project" value="InterPro"/>
</dbReference>
<dbReference type="STRING" id="1445510.YC6258_02344"/>
<dbReference type="AlphaFoldDB" id="A0A0C5VI91"/>
<evidence type="ECO:0000256" key="6">
    <source>
        <dbReference type="ARBA" id="ARBA00022764"/>
    </source>
</evidence>
<evidence type="ECO:0000256" key="2">
    <source>
        <dbReference type="ARBA" id="ARBA00004418"/>
    </source>
</evidence>
<sequence length="445" mass="48459">MRKILLLMASLCFSVFSFATDVEGIRLWKAPDNTRIVFDLSDSVDHKLFTLTNPNRVVVDLKSTNFKASATDLDLSESGIASIRTGKHGDDGLRIVLDLTSRLTPKSFVLKPNDQYGHRLVIDLGRPDSDQSIEAPEEVKETRSTAELKDSKRNLIIAIDAGHGGEDPGATGRKKTKEKDVVLAIAKELNSLLEAEPGYKPLMIRTGDYYISLTGRRDKARKNHADLFVSIHADAFTNPSARGASVYALSERGATSATAKYLADKENATDVIGGVGGVSLEGKEEVLKSVLVDLSMSATLSSSIALGHGVLTNLGKMTTLHKTGVEQAGFAVLKSPDVPSILVETGFISNPGEEKNLSSRHYRQKIAQAIFNGITTYFYNNPEPGTYVAWVKNQAGRYKQYTVVKGDTLSDIARKNGISIDQIQALNNLKDNNIRIGQILKLPEV</sequence>
<dbReference type="PANTHER" id="PTHR30404:SF0">
    <property type="entry name" value="N-ACETYLMURAMOYL-L-ALANINE AMIDASE AMIC"/>
    <property type="match status" value="1"/>
</dbReference>
<dbReference type="InterPro" id="IPR036779">
    <property type="entry name" value="LysM_dom_sf"/>
</dbReference>
<dbReference type="SMART" id="SM00257">
    <property type="entry name" value="LysM"/>
    <property type="match status" value="1"/>
</dbReference>
<evidence type="ECO:0000256" key="8">
    <source>
        <dbReference type="ARBA" id="ARBA00023316"/>
    </source>
</evidence>
<dbReference type="FunFam" id="3.40.630.40:FF:000001">
    <property type="entry name" value="N-acetylmuramoyl-L-alanine amidase"/>
    <property type="match status" value="1"/>
</dbReference>
<evidence type="ECO:0000256" key="4">
    <source>
        <dbReference type="ARBA" id="ARBA00011901"/>
    </source>
</evidence>
<feature type="region of interest" description="Disordered" evidence="10">
    <location>
        <begin position="127"/>
        <end position="146"/>
    </location>
</feature>
<comment type="catalytic activity">
    <reaction evidence="1">
        <text>Hydrolyzes the link between N-acetylmuramoyl residues and L-amino acid residues in certain cell-wall glycopeptides.</text>
        <dbReference type="EC" id="3.5.1.28"/>
    </reaction>
</comment>
<name>A0A0C5VI91_9GAMM</name>
<dbReference type="InterPro" id="IPR021731">
    <property type="entry name" value="AMIN_dom"/>
</dbReference>
<evidence type="ECO:0000256" key="7">
    <source>
        <dbReference type="ARBA" id="ARBA00022801"/>
    </source>
</evidence>
<feature type="compositionally biased region" description="Basic and acidic residues" evidence="10">
    <location>
        <begin position="137"/>
        <end position="146"/>
    </location>
</feature>
<comment type="subcellular location">
    <subcellularLocation>
        <location evidence="2">Periplasm</location>
    </subcellularLocation>
</comment>
<dbReference type="KEGG" id="gsn:YC6258_02344"/>
<dbReference type="GO" id="GO:0071555">
    <property type="term" value="P:cell wall organization"/>
    <property type="evidence" value="ECO:0007669"/>
    <property type="project" value="UniProtKB-KW"/>
</dbReference>
<gene>
    <name evidence="13" type="ORF">YC6258_02344</name>
</gene>
<keyword evidence="14" id="KW-1185">Reference proteome</keyword>
<dbReference type="OrthoDB" id="9806267at2"/>
<keyword evidence="5 11" id="KW-0732">Signal</keyword>
<protein>
    <recommendedName>
        <fullName evidence="9">N-acetylmuramoyl-L-alanine amidase AmiC</fullName>
        <ecNumber evidence="4">3.5.1.28</ecNumber>
    </recommendedName>
</protein>
<dbReference type="RefSeq" id="WP_044616915.1">
    <property type="nucleotide sequence ID" value="NZ_CP007142.1"/>
</dbReference>
<evidence type="ECO:0000256" key="10">
    <source>
        <dbReference type="SAM" id="MobiDB-lite"/>
    </source>
</evidence>
<dbReference type="CDD" id="cd00118">
    <property type="entry name" value="LysM"/>
    <property type="match status" value="1"/>
</dbReference>
<dbReference type="SUPFAM" id="SSF53187">
    <property type="entry name" value="Zn-dependent exopeptidases"/>
    <property type="match status" value="1"/>
</dbReference>
<dbReference type="GO" id="GO:0030288">
    <property type="term" value="C:outer membrane-bounded periplasmic space"/>
    <property type="evidence" value="ECO:0007669"/>
    <property type="project" value="TreeGrafter"/>
</dbReference>
<accession>A0A0C5VI91</accession>
<dbReference type="EC" id="3.5.1.28" evidence="4"/>
<dbReference type="InterPro" id="IPR018392">
    <property type="entry name" value="LysM"/>
</dbReference>
<dbReference type="InterPro" id="IPR002508">
    <property type="entry name" value="MurNAc-LAA_cat"/>
</dbReference>